<feature type="region of interest" description="Disordered" evidence="4">
    <location>
        <begin position="184"/>
        <end position="205"/>
    </location>
</feature>
<dbReference type="GO" id="GO:0005737">
    <property type="term" value="C:cytoplasm"/>
    <property type="evidence" value="ECO:0007669"/>
    <property type="project" value="TreeGrafter"/>
</dbReference>
<dbReference type="EMBL" id="CAEZTD010000004">
    <property type="protein sequence ID" value="CAB4551704.1"/>
    <property type="molecule type" value="Genomic_DNA"/>
</dbReference>
<dbReference type="InterPro" id="IPR016181">
    <property type="entry name" value="Acyl_CoA_acyltransferase"/>
</dbReference>
<evidence type="ECO:0000313" key="6">
    <source>
        <dbReference type="EMBL" id="CAB4551704.1"/>
    </source>
</evidence>
<organism evidence="6">
    <name type="scientific">freshwater metagenome</name>
    <dbReference type="NCBI Taxonomy" id="449393"/>
    <lineage>
        <taxon>unclassified sequences</taxon>
        <taxon>metagenomes</taxon>
        <taxon>ecological metagenomes</taxon>
    </lineage>
</organism>
<keyword evidence="2" id="KW-0012">Acyltransferase</keyword>
<protein>
    <submittedName>
        <fullName evidence="6">Unannotated protein</fullName>
    </submittedName>
</protein>
<reference evidence="6" key="1">
    <citation type="submission" date="2020-05" db="EMBL/GenBank/DDBJ databases">
        <authorList>
            <person name="Chiriac C."/>
            <person name="Salcher M."/>
            <person name="Ghai R."/>
            <person name="Kavagutti S V."/>
        </authorList>
    </citation>
    <scope>NUCLEOTIDE SEQUENCE</scope>
</reference>
<proteinExistence type="inferred from homology"/>
<dbReference type="PANTHER" id="PTHR43792:SF8">
    <property type="entry name" value="[RIBOSOMAL PROTEIN US5]-ALANINE N-ACETYLTRANSFERASE"/>
    <property type="match status" value="1"/>
</dbReference>
<dbReference type="AlphaFoldDB" id="A0A6J6CKA1"/>
<dbReference type="PANTHER" id="PTHR43792">
    <property type="entry name" value="GNAT FAMILY, PUTATIVE (AFU_ORTHOLOGUE AFUA_3G00765)-RELATED-RELATED"/>
    <property type="match status" value="1"/>
</dbReference>
<dbReference type="InterPro" id="IPR000182">
    <property type="entry name" value="GNAT_dom"/>
</dbReference>
<dbReference type="Gene3D" id="3.40.630.30">
    <property type="match status" value="1"/>
</dbReference>
<sequence length="205" mass="22713">MRDVRALDRELMINRSWLRTWEATNPNGFAFGDPRGLVRTLLSHARSSSAVPLVIEVDGELVGQLNVSSLAYGSLSSGQIGYWVAERVAGRGVTPTAVAMATDYCFHALGLHRVEIAIRPENTASLRVVEKLGFRYEGLRRRYIHINGDWRDHFTFALVREDAPDGVLARWRAGLAPASAALIPDADMESADRDPRADSRSNTPR</sequence>
<keyword evidence="1" id="KW-0808">Transferase</keyword>
<dbReference type="Pfam" id="PF13302">
    <property type="entry name" value="Acetyltransf_3"/>
    <property type="match status" value="1"/>
</dbReference>
<evidence type="ECO:0000256" key="1">
    <source>
        <dbReference type="ARBA" id="ARBA00022679"/>
    </source>
</evidence>
<feature type="domain" description="N-acetyltransferase" evidence="5">
    <location>
        <begin position="2"/>
        <end position="157"/>
    </location>
</feature>
<evidence type="ECO:0000256" key="2">
    <source>
        <dbReference type="ARBA" id="ARBA00023315"/>
    </source>
</evidence>
<evidence type="ECO:0000256" key="4">
    <source>
        <dbReference type="SAM" id="MobiDB-lite"/>
    </source>
</evidence>
<dbReference type="GO" id="GO:0008999">
    <property type="term" value="F:protein-N-terminal-alanine acetyltransferase activity"/>
    <property type="evidence" value="ECO:0007669"/>
    <property type="project" value="TreeGrafter"/>
</dbReference>
<feature type="compositionally biased region" description="Basic and acidic residues" evidence="4">
    <location>
        <begin position="190"/>
        <end position="199"/>
    </location>
</feature>
<dbReference type="PROSITE" id="PS51186">
    <property type="entry name" value="GNAT"/>
    <property type="match status" value="1"/>
</dbReference>
<dbReference type="SUPFAM" id="SSF55729">
    <property type="entry name" value="Acyl-CoA N-acyltransferases (Nat)"/>
    <property type="match status" value="1"/>
</dbReference>
<accession>A0A6J6CKA1</accession>
<gene>
    <name evidence="6" type="ORF">UFOPK1591_00079</name>
</gene>
<name>A0A6J6CKA1_9ZZZZ</name>
<comment type="similarity">
    <text evidence="3">Belongs to the acetyltransferase family. RimJ subfamily.</text>
</comment>
<evidence type="ECO:0000259" key="5">
    <source>
        <dbReference type="PROSITE" id="PS51186"/>
    </source>
</evidence>
<dbReference type="InterPro" id="IPR051531">
    <property type="entry name" value="N-acetyltransferase"/>
</dbReference>
<evidence type="ECO:0000256" key="3">
    <source>
        <dbReference type="ARBA" id="ARBA00038502"/>
    </source>
</evidence>